<feature type="region of interest" description="Disordered" evidence="1">
    <location>
        <begin position="222"/>
        <end position="332"/>
    </location>
</feature>
<evidence type="ECO:0000259" key="2">
    <source>
        <dbReference type="SMART" id="SM00233"/>
    </source>
</evidence>
<feature type="region of interest" description="Disordered" evidence="1">
    <location>
        <begin position="160"/>
        <end position="208"/>
    </location>
</feature>
<proteinExistence type="predicted"/>
<dbReference type="VEuPathDB" id="HostDB:GeneID_118675436"/>
<feature type="compositionally biased region" description="Acidic residues" evidence="1">
    <location>
        <begin position="162"/>
        <end position="178"/>
    </location>
</feature>
<protein>
    <recommendedName>
        <fullName evidence="2">PH domain-containing protein</fullName>
    </recommendedName>
</protein>
<dbReference type="GO" id="GO:0043542">
    <property type="term" value="P:endothelial cell migration"/>
    <property type="evidence" value="ECO:0007669"/>
    <property type="project" value="TreeGrafter"/>
</dbReference>
<dbReference type="AlphaFoldDB" id="A0A7J7VZC1"/>
<feature type="compositionally biased region" description="Polar residues" evidence="1">
    <location>
        <begin position="274"/>
        <end position="283"/>
    </location>
</feature>
<dbReference type="InterPro" id="IPR001849">
    <property type="entry name" value="PH_domain"/>
</dbReference>
<dbReference type="CDD" id="cd13244">
    <property type="entry name" value="PH_PLEKHG5_G6"/>
    <property type="match status" value="1"/>
</dbReference>
<dbReference type="InterPro" id="IPR011993">
    <property type="entry name" value="PH-like_dom_sf"/>
</dbReference>
<dbReference type="PANTHER" id="PTHR13217">
    <property type="entry name" value="PLECKSTRIN HOMOLOGY DOMAIN-CONTAINING FAMILY G MEMBER 7"/>
    <property type="match status" value="1"/>
</dbReference>
<dbReference type="Proteomes" id="UP000527355">
    <property type="component" value="Unassembled WGS sequence"/>
</dbReference>
<organism evidence="3 4">
    <name type="scientific">Myotis myotis</name>
    <name type="common">Greater mouse-eared bat</name>
    <name type="synonym">Vespertilio myotis</name>
    <dbReference type="NCBI Taxonomy" id="51298"/>
    <lineage>
        <taxon>Eukaryota</taxon>
        <taxon>Metazoa</taxon>
        <taxon>Chordata</taxon>
        <taxon>Craniata</taxon>
        <taxon>Vertebrata</taxon>
        <taxon>Euteleostomi</taxon>
        <taxon>Mammalia</taxon>
        <taxon>Eutheria</taxon>
        <taxon>Laurasiatheria</taxon>
        <taxon>Chiroptera</taxon>
        <taxon>Yangochiroptera</taxon>
        <taxon>Vespertilionidae</taxon>
        <taxon>Myotis</taxon>
    </lineage>
</organism>
<name>A0A7J7VZC1_MYOMY</name>
<sequence length="332" mass="35656">MVAVVSRIDSYEVVEGSKLLKELLHVDLTTPIPGASPEETCQLLLEGSLRMKEGKDSKMDVSCFLFTDLLLVTKAVKKAEGTRVIRPPLLVDKIVCRELRDPGSFLLIYLNEFHSAVGAYTFQASGQALCRGWVDSIYNAQNQLQHLHAQEHAGSLQHLQSLEEEEEEQEDEEEDEEGQERSTSAASSPTILRKSSNSLDSQHCASDGSTETLAMVVLDPGETLSSPEFEGGPFSTQSDEMSLSTTASSVTPTSELLALGPGDGRSCSMDSAYDTLSPTSLQDLATPAPVVEPAPGPLDLPQAPSPPPSPRLRHRNPCPAAAPPAPPAQVQI</sequence>
<feature type="compositionally biased region" description="Pro residues" evidence="1">
    <location>
        <begin position="320"/>
        <end position="332"/>
    </location>
</feature>
<gene>
    <name evidence="3" type="ORF">mMyoMyo1_012366</name>
</gene>
<reference evidence="3 4" key="1">
    <citation type="journal article" date="2020" name="Nature">
        <title>Six reference-quality genomes reveal evolution of bat adaptations.</title>
        <authorList>
            <person name="Jebb D."/>
            <person name="Huang Z."/>
            <person name="Pippel M."/>
            <person name="Hughes G.M."/>
            <person name="Lavrichenko K."/>
            <person name="Devanna P."/>
            <person name="Winkler S."/>
            <person name="Jermiin L.S."/>
            <person name="Skirmuntt E.C."/>
            <person name="Katzourakis A."/>
            <person name="Burkitt-Gray L."/>
            <person name="Ray D.A."/>
            <person name="Sullivan K.A.M."/>
            <person name="Roscito J.G."/>
            <person name="Kirilenko B.M."/>
            <person name="Davalos L.M."/>
            <person name="Corthals A.P."/>
            <person name="Power M.L."/>
            <person name="Jones G."/>
            <person name="Ransome R.D."/>
            <person name="Dechmann D.K.N."/>
            <person name="Locatelli A.G."/>
            <person name="Puechmaille S.J."/>
            <person name="Fedrigo O."/>
            <person name="Jarvis E.D."/>
            <person name="Hiller M."/>
            <person name="Vernes S.C."/>
            <person name="Myers E.W."/>
            <person name="Teeling E.C."/>
        </authorList>
    </citation>
    <scope>NUCLEOTIDE SEQUENCE [LARGE SCALE GENOMIC DNA]</scope>
    <source>
        <strain evidence="3">MMyoMyo1</strain>
        <tissue evidence="3">Flight muscle</tissue>
    </source>
</reference>
<keyword evidence="4" id="KW-1185">Reference proteome</keyword>
<dbReference type="Gene3D" id="2.30.29.30">
    <property type="entry name" value="Pleckstrin-homology domain (PH domain)/Phosphotyrosine-binding domain (PTB)"/>
    <property type="match status" value="1"/>
</dbReference>
<accession>A0A7J7VZC1</accession>
<feature type="compositionally biased region" description="Polar residues" evidence="1">
    <location>
        <begin position="181"/>
        <end position="208"/>
    </location>
</feature>
<dbReference type="EMBL" id="JABWUV010000009">
    <property type="protein sequence ID" value="KAF6330376.1"/>
    <property type="molecule type" value="Genomic_DNA"/>
</dbReference>
<comment type="caution">
    <text evidence="3">The sequence shown here is derived from an EMBL/GenBank/DDBJ whole genome shotgun (WGS) entry which is preliminary data.</text>
</comment>
<dbReference type="GO" id="GO:0005886">
    <property type="term" value="C:plasma membrane"/>
    <property type="evidence" value="ECO:0007669"/>
    <property type="project" value="TreeGrafter"/>
</dbReference>
<evidence type="ECO:0000256" key="1">
    <source>
        <dbReference type="SAM" id="MobiDB-lite"/>
    </source>
</evidence>
<evidence type="ECO:0000313" key="4">
    <source>
        <dbReference type="Proteomes" id="UP000527355"/>
    </source>
</evidence>
<dbReference type="FunFam" id="2.30.29.30:FF:000141">
    <property type="entry name" value="Pleckstrin homology domain-containing family G member 5"/>
    <property type="match status" value="1"/>
</dbReference>
<feature type="domain" description="PH" evidence="2">
    <location>
        <begin position="43"/>
        <end position="144"/>
    </location>
</feature>
<dbReference type="SMART" id="SM00233">
    <property type="entry name" value="PH"/>
    <property type="match status" value="1"/>
</dbReference>
<dbReference type="SUPFAM" id="SSF50729">
    <property type="entry name" value="PH domain-like"/>
    <property type="match status" value="1"/>
</dbReference>
<feature type="compositionally biased region" description="Pro residues" evidence="1">
    <location>
        <begin position="290"/>
        <end position="310"/>
    </location>
</feature>
<dbReference type="GO" id="GO:0030139">
    <property type="term" value="C:endocytic vesicle"/>
    <property type="evidence" value="ECO:0007669"/>
    <property type="project" value="TreeGrafter"/>
</dbReference>
<dbReference type="GO" id="GO:0007266">
    <property type="term" value="P:Rho protein signal transduction"/>
    <property type="evidence" value="ECO:0007669"/>
    <property type="project" value="TreeGrafter"/>
</dbReference>
<dbReference type="InterPro" id="IPR040181">
    <property type="entry name" value="PKHG5/7"/>
</dbReference>
<dbReference type="PANTHER" id="PTHR13217:SF11">
    <property type="entry name" value="PLECKSTRIN HOMOLOGY DOMAIN-CONTAINING FAMILY G MEMBER 5"/>
    <property type="match status" value="1"/>
</dbReference>
<dbReference type="GO" id="GO:0030424">
    <property type="term" value="C:axon"/>
    <property type="evidence" value="ECO:0007669"/>
    <property type="project" value="TreeGrafter"/>
</dbReference>
<feature type="compositionally biased region" description="Polar residues" evidence="1">
    <location>
        <begin position="234"/>
        <end position="254"/>
    </location>
</feature>
<evidence type="ECO:0000313" key="3">
    <source>
        <dbReference type="EMBL" id="KAF6330376.1"/>
    </source>
</evidence>